<gene>
    <name evidence="3" type="ORF">BDV98DRAFT_514891</name>
</gene>
<dbReference type="OrthoDB" id="2998174at2759"/>
<protein>
    <recommendedName>
        <fullName evidence="5">Isoprenoid synthase domain-containing protein</fullName>
    </recommendedName>
</protein>
<sequence length="265" mass="29097">AARRGYTKEALEKPLQAGALMATTAFSHITDEKTRVFIGLLSGITIYVDNAYEHDVSGIRSFTANMLHGKPVDGSGSGLQLFADLIREVACYFAEGAASGMIQTSALDFVASTILEYDIREDAVPEASTDFAQHLRTMTSMSRGFAIMGFGPDTPLSSYIQALTDVQLVTQNTNDVLSFYKEELEEDSVNMVSLRATQAGSTKLEELDKIVSETVKAHRRVLAVLSLKSTLLVSSYLAYIRGWVLFHLMLDTRYKLSQVDLWGSA</sequence>
<evidence type="ECO:0000256" key="2">
    <source>
        <dbReference type="ARBA" id="ARBA00023239"/>
    </source>
</evidence>
<evidence type="ECO:0000313" key="4">
    <source>
        <dbReference type="Proteomes" id="UP000305067"/>
    </source>
</evidence>
<dbReference type="InterPro" id="IPR008949">
    <property type="entry name" value="Isoprenoid_synthase_dom_sf"/>
</dbReference>
<dbReference type="EMBL" id="ML178854">
    <property type="protein sequence ID" value="TFK96839.1"/>
    <property type="molecule type" value="Genomic_DNA"/>
</dbReference>
<name>A0A5C3Q732_9AGAR</name>
<accession>A0A5C3Q732</accession>
<evidence type="ECO:0000313" key="3">
    <source>
        <dbReference type="EMBL" id="TFK96839.1"/>
    </source>
</evidence>
<feature type="non-terminal residue" evidence="3">
    <location>
        <position position="1"/>
    </location>
</feature>
<dbReference type="Proteomes" id="UP000305067">
    <property type="component" value="Unassembled WGS sequence"/>
</dbReference>
<organism evidence="3 4">
    <name type="scientific">Pterulicium gracile</name>
    <dbReference type="NCBI Taxonomy" id="1884261"/>
    <lineage>
        <taxon>Eukaryota</taxon>
        <taxon>Fungi</taxon>
        <taxon>Dikarya</taxon>
        <taxon>Basidiomycota</taxon>
        <taxon>Agaricomycotina</taxon>
        <taxon>Agaricomycetes</taxon>
        <taxon>Agaricomycetidae</taxon>
        <taxon>Agaricales</taxon>
        <taxon>Pleurotineae</taxon>
        <taxon>Pterulaceae</taxon>
        <taxon>Pterulicium</taxon>
    </lineage>
</organism>
<evidence type="ECO:0000256" key="1">
    <source>
        <dbReference type="ARBA" id="ARBA00007946"/>
    </source>
</evidence>
<dbReference type="InterPro" id="IPR024652">
    <property type="entry name" value="Trichodiene_synth"/>
</dbReference>
<dbReference type="GO" id="GO:0016838">
    <property type="term" value="F:carbon-oxygen lyase activity, acting on phosphates"/>
    <property type="evidence" value="ECO:0007669"/>
    <property type="project" value="InterPro"/>
</dbReference>
<keyword evidence="4" id="KW-1185">Reference proteome</keyword>
<keyword evidence="2" id="KW-0456">Lyase</keyword>
<dbReference type="SUPFAM" id="SSF48576">
    <property type="entry name" value="Terpenoid synthases"/>
    <property type="match status" value="1"/>
</dbReference>
<dbReference type="AlphaFoldDB" id="A0A5C3Q732"/>
<dbReference type="Gene3D" id="1.10.600.10">
    <property type="entry name" value="Farnesyl Diphosphate Synthase"/>
    <property type="match status" value="1"/>
</dbReference>
<proteinExistence type="inferred from homology"/>
<comment type="similarity">
    <text evidence="1">Belongs to the trichodiene synthase family.</text>
</comment>
<evidence type="ECO:0008006" key="5">
    <source>
        <dbReference type="Google" id="ProtNLM"/>
    </source>
</evidence>
<reference evidence="3 4" key="1">
    <citation type="journal article" date="2019" name="Nat. Ecol. Evol.">
        <title>Megaphylogeny resolves global patterns of mushroom evolution.</title>
        <authorList>
            <person name="Varga T."/>
            <person name="Krizsan K."/>
            <person name="Foldi C."/>
            <person name="Dima B."/>
            <person name="Sanchez-Garcia M."/>
            <person name="Sanchez-Ramirez S."/>
            <person name="Szollosi G.J."/>
            <person name="Szarkandi J.G."/>
            <person name="Papp V."/>
            <person name="Albert L."/>
            <person name="Andreopoulos W."/>
            <person name="Angelini C."/>
            <person name="Antonin V."/>
            <person name="Barry K.W."/>
            <person name="Bougher N.L."/>
            <person name="Buchanan P."/>
            <person name="Buyck B."/>
            <person name="Bense V."/>
            <person name="Catcheside P."/>
            <person name="Chovatia M."/>
            <person name="Cooper J."/>
            <person name="Damon W."/>
            <person name="Desjardin D."/>
            <person name="Finy P."/>
            <person name="Geml J."/>
            <person name="Haridas S."/>
            <person name="Hughes K."/>
            <person name="Justo A."/>
            <person name="Karasinski D."/>
            <person name="Kautmanova I."/>
            <person name="Kiss B."/>
            <person name="Kocsube S."/>
            <person name="Kotiranta H."/>
            <person name="LaButti K.M."/>
            <person name="Lechner B.E."/>
            <person name="Liimatainen K."/>
            <person name="Lipzen A."/>
            <person name="Lukacs Z."/>
            <person name="Mihaltcheva S."/>
            <person name="Morgado L.N."/>
            <person name="Niskanen T."/>
            <person name="Noordeloos M.E."/>
            <person name="Ohm R.A."/>
            <person name="Ortiz-Santana B."/>
            <person name="Ovrebo C."/>
            <person name="Racz N."/>
            <person name="Riley R."/>
            <person name="Savchenko A."/>
            <person name="Shiryaev A."/>
            <person name="Soop K."/>
            <person name="Spirin V."/>
            <person name="Szebenyi C."/>
            <person name="Tomsovsky M."/>
            <person name="Tulloss R.E."/>
            <person name="Uehling J."/>
            <person name="Grigoriev I.V."/>
            <person name="Vagvolgyi C."/>
            <person name="Papp T."/>
            <person name="Martin F.M."/>
            <person name="Miettinen O."/>
            <person name="Hibbett D.S."/>
            <person name="Nagy L.G."/>
        </authorList>
    </citation>
    <scope>NUCLEOTIDE SEQUENCE [LARGE SCALE GENOMIC DNA]</scope>
    <source>
        <strain evidence="3 4">CBS 309.79</strain>
    </source>
</reference>
<dbReference type="Pfam" id="PF06330">
    <property type="entry name" value="TRI5"/>
    <property type="match status" value="1"/>
</dbReference>
<dbReference type="STRING" id="1884261.A0A5C3Q732"/>